<name>A0ABD5QIE9_9EURY</name>
<evidence type="ECO:0000313" key="1">
    <source>
        <dbReference type="EMBL" id="MFC4989381.1"/>
    </source>
</evidence>
<comment type="caution">
    <text evidence="1">The sequence shown here is derived from an EMBL/GenBank/DDBJ whole genome shotgun (WGS) entry which is preliminary data.</text>
</comment>
<dbReference type="RefSeq" id="WP_224829169.1">
    <property type="nucleotide sequence ID" value="NZ_JAIVEF010000017.1"/>
</dbReference>
<dbReference type="Proteomes" id="UP001595925">
    <property type="component" value="Unassembled WGS sequence"/>
</dbReference>
<reference evidence="1 2" key="1">
    <citation type="journal article" date="2019" name="Int. J. Syst. Evol. Microbiol.">
        <title>The Global Catalogue of Microorganisms (GCM) 10K type strain sequencing project: providing services to taxonomists for standard genome sequencing and annotation.</title>
        <authorList>
            <consortium name="The Broad Institute Genomics Platform"/>
            <consortium name="The Broad Institute Genome Sequencing Center for Infectious Disease"/>
            <person name="Wu L."/>
            <person name="Ma J."/>
        </authorList>
    </citation>
    <scope>NUCLEOTIDE SEQUENCE [LARGE SCALE GENOMIC DNA]</scope>
    <source>
        <strain evidence="1 2">CGMCC 1.15824</strain>
    </source>
</reference>
<sequence length="130" mass="14088">MDAVSTHSRRRFLGCAGGALLGAGVASTSASAETTTEITIIHDSYFNGLYNSAEDPDNIATYFGLVNALRERALNPLVLGKGNDLSPSVMTTLFDGAHVIDERIPEEKVLKIHPNPRIDPPQTAWECFMQ</sequence>
<accession>A0ABD5QIE9</accession>
<proteinExistence type="predicted"/>
<dbReference type="AlphaFoldDB" id="A0ABD5QIE9"/>
<evidence type="ECO:0000313" key="2">
    <source>
        <dbReference type="Proteomes" id="UP001595925"/>
    </source>
</evidence>
<dbReference type="EMBL" id="JBHSJG010000047">
    <property type="protein sequence ID" value="MFC4989381.1"/>
    <property type="molecule type" value="Genomic_DNA"/>
</dbReference>
<organism evidence="1 2">
    <name type="scientific">Saliphagus infecundisoli</name>
    <dbReference type="NCBI Taxonomy" id="1849069"/>
    <lineage>
        <taxon>Archaea</taxon>
        <taxon>Methanobacteriati</taxon>
        <taxon>Methanobacteriota</taxon>
        <taxon>Stenosarchaea group</taxon>
        <taxon>Halobacteria</taxon>
        <taxon>Halobacteriales</taxon>
        <taxon>Natrialbaceae</taxon>
        <taxon>Saliphagus</taxon>
    </lineage>
</organism>
<gene>
    <name evidence="1" type="ORF">ACFPFO_16790</name>
</gene>
<keyword evidence="2" id="KW-1185">Reference proteome</keyword>
<dbReference type="PROSITE" id="PS51318">
    <property type="entry name" value="TAT"/>
    <property type="match status" value="1"/>
</dbReference>
<protein>
    <submittedName>
        <fullName evidence="1">Uncharacterized protein</fullName>
    </submittedName>
</protein>
<dbReference type="InterPro" id="IPR006311">
    <property type="entry name" value="TAT_signal"/>
</dbReference>